<evidence type="ECO:0000259" key="9">
    <source>
        <dbReference type="Pfam" id="PF01261"/>
    </source>
</evidence>
<dbReference type="GO" id="GO:0008081">
    <property type="term" value="F:phosphoric diester hydrolase activity"/>
    <property type="evidence" value="ECO:0007669"/>
    <property type="project" value="TreeGrafter"/>
</dbReference>
<keyword evidence="4 8" id="KW-0227">DNA damage</keyword>
<feature type="binding site" evidence="8">
    <location>
        <position position="141"/>
    </location>
    <ligand>
        <name>Zn(2+)</name>
        <dbReference type="ChEBI" id="CHEBI:29105"/>
        <label>2</label>
    </ligand>
</feature>
<dbReference type="GO" id="GO:0008833">
    <property type="term" value="F:deoxyribonuclease IV (phage-T4-induced) activity"/>
    <property type="evidence" value="ECO:0007669"/>
    <property type="project" value="UniProtKB-UniRule"/>
</dbReference>
<dbReference type="Pfam" id="PF01261">
    <property type="entry name" value="AP_endonuc_2"/>
    <property type="match status" value="1"/>
</dbReference>
<feature type="binding site" evidence="8">
    <location>
        <position position="178"/>
    </location>
    <ligand>
        <name>Zn(2+)</name>
        <dbReference type="ChEBI" id="CHEBI:29105"/>
        <label>3</label>
    </ligand>
</feature>
<dbReference type="HAMAP" id="MF_00152">
    <property type="entry name" value="Nfo"/>
    <property type="match status" value="1"/>
</dbReference>
<dbReference type="PROSITE" id="PS00730">
    <property type="entry name" value="AP_NUCLEASE_F2_2"/>
    <property type="match status" value="1"/>
</dbReference>
<dbReference type="EMBL" id="LZRT01000070">
    <property type="protein sequence ID" value="OUM87776.1"/>
    <property type="molecule type" value="Genomic_DNA"/>
</dbReference>
<evidence type="ECO:0000256" key="7">
    <source>
        <dbReference type="ARBA" id="ARBA00023204"/>
    </source>
</evidence>
<feature type="binding site" evidence="8">
    <location>
        <position position="223"/>
    </location>
    <ligand>
        <name>Zn(2+)</name>
        <dbReference type="ChEBI" id="CHEBI:29105"/>
        <label>3</label>
    </ligand>
</feature>
<proteinExistence type="inferred from homology"/>
<reference evidence="11" key="1">
    <citation type="submission" date="2016-06" db="EMBL/GenBank/DDBJ databases">
        <authorList>
            <person name="Nascimento L."/>
            <person name="Pereira R.V."/>
            <person name="Martins L.F."/>
            <person name="Quaggio R.B."/>
            <person name="Silva A.M."/>
            <person name="Setubal J.C."/>
        </authorList>
    </citation>
    <scope>NUCLEOTIDE SEQUENCE [LARGE SCALE GENOMIC DNA]</scope>
</reference>
<dbReference type="PROSITE" id="PS51432">
    <property type="entry name" value="AP_NUCLEASE_F2_4"/>
    <property type="match status" value="1"/>
</dbReference>
<feature type="domain" description="Xylose isomerase-like TIM barrel" evidence="9">
    <location>
        <begin position="18"/>
        <end position="273"/>
    </location>
</feature>
<comment type="caution">
    <text evidence="10">The sequence shown here is derived from an EMBL/GenBank/DDBJ whole genome shotgun (WGS) entry which is preliminary data.</text>
</comment>
<sequence length="286" mass="31267">MKLGCHISVAQGFAQAARKAVALGAESFQVFTKSPRSLKSKKVDVADAEKGVAYCKEQGLSVITHTPYITNLSTPDPGLQEATIRSLQEDLIISGHYGAIGAVVHCGKHVGEGEELGIQRMIDTINRILDGTESPALLLLENTAGQGSELGKELETLVRVREAVEQKDRLGFCFDTCHSFAAGLWQGGELEQFLHLAKETGYLPHVKAVHLNDSKAPYDSRKDRHEKIGQGEIGLEAILDFLESFPLSGMPVVLETPVQREEEYADEMEMVRRKLAERSASRGAAR</sequence>
<evidence type="ECO:0000313" key="10">
    <source>
        <dbReference type="EMBL" id="OUM87776.1"/>
    </source>
</evidence>
<evidence type="ECO:0000256" key="1">
    <source>
        <dbReference type="ARBA" id="ARBA00005340"/>
    </source>
</evidence>
<evidence type="ECO:0000256" key="8">
    <source>
        <dbReference type="HAMAP-Rule" id="MF_00152"/>
    </source>
</evidence>
<dbReference type="GO" id="GO:0006284">
    <property type="term" value="P:base-excision repair"/>
    <property type="evidence" value="ECO:0007669"/>
    <property type="project" value="TreeGrafter"/>
</dbReference>
<dbReference type="InterPro" id="IPR001719">
    <property type="entry name" value="AP_endonuc_2"/>
</dbReference>
<dbReference type="SUPFAM" id="SSF51658">
    <property type="entry name" value="Xylose isomerase-like"/>
    <property type="match status" value="1"/>
</dbReference>
<gene>
    <name evidence="8" type="primary">nfo</name>
    <name evidence="10" type="ORF">BAA01_13310</name>
</gene>
<feature type="binding site" evidence="8">
    <location>
        <position position="175"/>
    </location>
    <ligand>
        <name>Zn(2+)</name>
        <dbReference type="ChEBI" id="CHEBI:29105"/>
        <label>2</label>
    </ligand>
</feature>
<evidence type="ECO:0000256" key="5">
    <source>
        <dbReference type="ARBA" id="ARBA00022801"/>
    </source>
</evidence>
<dbReference type="Gene3D" id="3.20.20.150">
    <property type="entry name" value="Divalent-metal-dependent TIM barrel enzymes"/>
    <property type="match status" value="1"/>
</dbReference>
<dbReference type="CDD" id="cd00019">
    <property type="entry name" value="AP2Ec"/>
    <property type="match status" value="1"/>
</dbReference>
<keyword evidence="2 8" id="KW-0540">Nuclease</keyword>
<keyword evidence="6 8" id="KW-0862">Zinc</keyword>
<protein>
    <recommendedName>
        <fullName evidence="8">Probable endonuclease 4</fullName>
        <ecNumber evidence="8">3.1.21.2</ecNumber>
    </recommendedName>
    <alternativeName>
        <fullName evidence="8">Endodeoxyribonuclease IV</fullName>
    </alternativeName>
    <alternativeName>
        <fullName evidence="8">Endonuclease IV</fullName>
    </alternativeName>
</protein>
<dbReference type="Proteomes" id="UP000196475">
    <property type="component" value="Unassembled WGS sequence"/>
</dbReference>
<dbReference type="GO" id="GO:0003906">
    <property type="term" value="F:DNA-(apurinic or apyrimidinic site) endonuclease activity"/>
    <property type="evidence" value="ECO:0007669"/>
    <property type="project" value="TreeGrafter"/>
</dbReference>
<dbReference type="EC" id="3.1.21.2" evidence="8"/>
<evidence type="ECO:0000256" key="6">
    <source>
        <dbReference type="ARBA" id="ARBA00022833"/>
    </source>
</evidence>
<dbReference type="InterPro" id="IPR013022">
    <property type="entry name" value="Xyl_isomerase-like_TIM-brl"/>
</dbReference>
<accession>A0A1Y3PNT0</accession>
<dbReference type="SMART" id="SM00518">
    <property type="entry name" value="AP2Ec"/>
    <property type="match status" value="1"/>
</dbReference>
<keyword evidence="7 8" id="KW-0234">DNA repair</keyword>
<feature type="binding site" evidence="8">
    <location>
        <position position="105"/>
    </location>
    <ligand>
        <name>Zn(2+)</name>
        <dbReference type="ChEBI" id="CHEBI:29105"/>
        <label>1</label>
    </ligand>
</feature>
<feature type="binding site" evidence="8">
    <location>
        <position position="65"/>
    </location>
    <ligand>
        <name>Zn(2+)</name>
        <dbReference type="ChEBI" id="CHEBI:29105"/>
        <label>1</label>
    </ligand>
</feature>
<keyword evidence="3 8" id="KW-0479">Metal-binding</keyword>
<dbReference type="GO" id="GO:0008270">
    <property type="term" value="F:zinc ion binding"/>
    <property type="evidence" value="ECO:0007669"/>
    <property type="project" value="UniProtKB-UniRule"/>
</dbReference>
<feature type="binding site" evidence="8">
    <location>
        <position position="225"/>
    </location>
    <ligand>
        <name>Zn(2+)</name>
        <dbReference type="ChEBI" id="CHEBI:29105"/>
        <label>3</label>
    </ligand>
</feature>
<evidence type="ECO:0000256" key="2">
    <source>
        <dbReference type="ARBA" id="ARBA00022722"/>
    </source>
</evidence>
<evidence type="ECO:0000256" key="3">
    <source>
        <dbReference type="ARBA" id="ARBA00022723"/>
    </source>
</evidence>
<name>A0A1Y3PNT0_9BACI</name>
<dbReference type="NCBIfam" id="TIGR00587">
    <property type="entry name" value="nfo"/>
    <property type="match status" value="1"/>
</dbReference>
<feature type="binding site" evidence="8">
    <location>
        <position position="141"/>
    </location>
    <ligand>
        <name>Zn(2+)</name>
        <dbReference type="ChEBI" id="CHEBI:29105"/>
        <label>1</label>
    </ligand>
</feature>
<evidence type="ECO:0000313" key="11">
    <source>
        <dbReference type="Proteomes" id="UP000196475"/>
    </source>
</evidence>
<keyword evidence="5 8" id="KW-0378">Hydrolase</keyword>
<feature type="binding site" evidence="8">
    <location>
        <position position="210"/>
    </location>
    <ligand>
        <name>Zn(2+)</name>
        <dbReference type="ChEBI" id="CHEBI:29105"/>
        <label>2</label>
    </ligand>
</feature>
<dbReference type="AlphaFoldDB" id="A0A1Y3PNT0"/>
<dbReference type="PANTHER" id="PTHR21445">
    <property type="entry name" value="ENDONUCLEASE IV ENDODEOXYRIBONUCLEASE IV"/>
    <property type="match status" value="1"/>
</dbReference>
<dbReference type="GO" id="GO:0003677">
    <property type="term" value="F:DNA binding"/>
    <property type="evidence" value="ECO:0007669"/>
    <property type="project" value="InterPro"/>
</dbReference>
<comment type="similarity">
    <text evidence="1 8">Belongs to the AP endonuclease 2 family.</text>
</comment>
<comment type="function">
    <text evidence="8">Endonuclease IV plays a role in DNA repair. It cleaves phosphodiester bonds at apurinic or apyrimidinic (AP) sites, generating a 3'-hydroxyl group and a 5'-terminal sugar phosphate.</text>
</comment>
<comment type="catalytic activity">
    <reaction evidence="8">
        <text>Endonucleolytic cleavage to 5'-phosphooligonucleotide end-products.</text>
        <dbReference type="EC" id="3.1.21.2"/>
    </reaction>
</comment>
<comment type="cofactor">
    <cofactor evidence="8">
        <name>Zn(2+)</name>
        <dbReference type="ChEBI" id="CHEBI:29105"/>
    </cofactor>
    <text evidence="8">Binds 3 Zn(2+) ions.</text>
</comment>
<evidence type="ECO:0000256" key="4">
    <source>
        <dbReference type="ARBA" id="ARBA00022763"/>
    </source>
</evidence>
<feature type="binding site" evidence="8">
    <location>
        <position position="255"/>
    </location>
    <ligand>
        <name>Zn(2+)</name>
        <dbReference type="ChEBI" id="CHEBI:29105"/>
        <label>2</label>
    </ligand>
</feature>
<dbReference type="InterPro" id="IPR036237">
    <property type="entry name" value="Xyl_isomerase-like_sf"/>
</dbReference>
<dbReference type="PANTHER" id="PTHR21445:SF0">
    <property type="entry name" value="APURINIC-APYRIMIDINIC ENDONUCLEASE"/>
    <property type="match status" value="1"/>
</dbReference>
<organism evidence="10 11">
    <name type="scientific">Bacillus thermozeamaize</name>
    <dbReference type="NCBI Taxonomy" id="230954"/>
    <lineage>
        <taxon>Bacteria</taxon>
        <taxon>Bacillati</taxon>
        <taxon>Bacillota</taxon>
        <taxon>Bacilli</taxon>
        <taxon>Bacillales</taxon>
        <taxon>Bacillaceae</taxon>
        <taxon>Bacillus</taxon>
    </lineage>
</organism>
<dbReference type="InterPro" id="IPR018246">
    <property type="entry name" value="AP_endonuc_F2_Zn_BS"/>
</dbReference>
<keyword evidence="8 10" id="KW-0255">Endonuclease</keyword>